<keyword evidence="1 2" id="KW-0193">Cuticle</keyword>
<evidence type="ECO:0000256" key="3">
    <source>
        <dbReference type="SAM" id="MobiDB-lite"/>
    </source>
</evidence>
<dbReference type="PRINTS" id="PR00947">
    <property type="entry name" value="CUTICLE"/>
</dbReference>
<dbReference type="Proteomes" id="UP000440578">
    <property type="component" value="Unassembled WGS sequence"/>
</dbReference>
<evidence type="ECO:0000256" key="2">
    <source>
        <dbReference type="PROSITE-ProRule" id="PRU00497"/>
    </source>
</evidence>
<evidence type="ECO:0000256" key="4">
    <source>
        <dbReference type="SAM" id="SignalP"/>
    </source>
</evidence>
<dbReference type="PROSITE" id="PS51155">
    <property type="entry name" value="CHIT_BIND_RR_2"/>
    <property type="match status" value="1"/>
</dbReference>
<feature type="chain" id="PRO_5025536713" evidence="4">
    <location>
        <begin position="17"/>
        <end position="188"/>
    </location>
</feature>
<feature type="compositionally biased region" description="Polar residues" evidence="3">
    <location>
        <begin position="113"/>
        <end position="122"/>
    </location>
</feature>
<comment type="caution">
    <text evidence="5">The sequence shown here is derived from an EMBL/GenBank/DDBJ whole genome shotgun (WGS) entry which is preliminary data.</text>
</comment>
<dbReference type="GO" id="GO:0062129">
    <property type="term" value="C:chitin-based extracellular matrix"/>
    <property type="evidence" value="ECO:0007669"/>
    <property type="project" value="TreeGrafter"/>
</dbReference>
<proteinExistence type="predicted"/>
<reference evidence="5 6" key="1">
    <citation type="submission" date="2019-07" db="EMBL/GenBank/DDBJ databases">
        <title>Draft genome assembly of a fouling barnacle, Amphibalanus amphitrite (Darwin, 1854): The first reference genome for Thecostraca.</title>
        <authorList>
            <person name="Kim W."/>
        </authorList>
    </citation>
    <scope>NUCLEOTIDE SEQUENCE [LARGE SCALE GENOMIC DNA]</scope>
    <source>
        <strain evidence="5">SNU_AA5</strain>
        <tissue evidence="5">Soma without cirri and trophi</tissue>
    </source>
</reference>
<accession>A0A6A4VG03</accession>
<dbReference type="EMBL" id="VIIS01001949">
    <property type="protein sequence ID" value="KAF0290494.1"/>
    <property type="molecule type" value="Genomic_DNA"/>
</dbReference>
<gene>
    <name evidence="5" type="primary">CUD8</name>
    <name evidence="5" type="ORF">FJT64_011320</name>
</gene>
<feature type="region of interest" description="Disordered" evidence="3">
    <location>
        <begin position="99"/>
        <end position="125"/>
    </location>
</feature>
<dbReference type="PANTHER" id="PTHR10380:SF173">
    <property type="entry name" value="CUTICULAR PROTEIN 47EF, ISOFORM C-RELATED"/>
    <property type="match status" value="1"/>
</dbReference>
<dbReference type="Pfam" id="PF00379">
    <property type="entry name" value="Chitin_bind_4"/>
    <property type="match status" value="1"/>
</dbReference>
<sequence length="188" mass="21295">MLKLAAFLCLAVAVLGQQQFERRRLGQGQQFGQSRFGRPQLRSQFGQLPQQQQFGQLPQQQFGQQFQPRQQLAQPLTQQLDQPAQQLDQPLRLQLDQPLRQQQQRSDPVPILRQSNNQSPEGSFQYDYASADSIEVEAQGEQRQIGDGVGTVMQGSYSYVAPNGELIEVRWIADENGFQPIVSRSPSQ</sequence>
<name>A0A6A4VG03_AMPAM</name>
<dbReference type="GO" id="GO:0008010">
    <property type="term" value="F:structural constituent of chitin-based larval cuticle"/>
    <property type="evidence" value="ECO:0007669"/>
    <property type="project" value="TreeGrafter"/>
</dbReference>
<dbReference type="AlphaFoldDB" id="A0A6A4VG03"/>
<organism evidence="5 6">
    <name type="scientific">Amphibalanus amphitrite</name>
    <name type="common">Striped barnacle</name>
    <name type="synonym">Balanus amphitrite</name>
    <dbReference type="NCBI Taxonomy" id="1232801"/>
    <lineage>
        <taxon>Eukaryota</taxon>
        <taxon>Metazoa</taxon>
        <taxon>Ecdysozoa</taxon>
        <taxon>Arthropoda</taxon>
        <taxon>Crustacea</taxon>
        <taxon>Multicrustacea</taxon>
        <taxon>Cirripedia</taxon>
        <taxon>Thoracica</taxon>
        <taxon>Thoracicalcarea</taxon>
        <taxon>Balanomorpha</taxon>
        <taxon>Balanoidea</taxon>
        <taxon>Balanidae</taxon>
        <taxon>Amphibalaninae</taxon>
        <taxon>Amphibalanus</taxon>
    </lineage>
</organism>
<evidence type="ECO:0000313" key="5">
    <source>
        <dbReference type="EMBL" id="KAF0290494.1"/>
    </source>
</evidence>
<protein>
    <submittedName>
        <fullName evidence="5">Endocuticle structural glycoprotein SgAbd-8</fullName>
    </submittedName>
</protein>
<keyword evidence="6" id="KW-1185">Reference proteome</keyword>
<dbReference type="InterPro" id="IPR050468">
    <property type="entry name" value="Cuticle_Struct_Prot"/>
</dbReference>
<keyword evidence="4" id="KW-0732">Signal</keyword>
<dbReference type="OrthoDB" id="6355773at2759"/>
<dbReference type="InterPro" id="IPR000618">
    <property type="entry name" value="Insect_cuticle"/>
</dbReference>
<evidence type="ECO:0000313" key="6">
    <source>
        <dbReference type="Proteomes" id="UP000440578"/>
    </source>
</evidence>
<feature type="signal peptide" evidence="4">
    <location>
        <begin position="1"/>
        <end position="16"/>
    </location>
</feature>
<dbReference type="PANTHER" id="PTHR10380">
    <property type="entry name" value="CUTICLE PROTEIN"/>
    <property type="match status" value="1"/>
</dbReference>
<evidence type="ECO:0000256" key="1">
    <source>
        <dbReference type="ARBA" id="ARBA00022460"/>
    </source>
</evidence>